<keyword evidence="3 5" id="KW-0964">Secreted</keyword>
<evidence type="ECO:0000313" key="7">
    <source>
        <dbReference type="Proteomes" id="UP000237271"/>
    </source>
</evidence>
<keyword evidence="7" id="KW-1185">Reference proteome</keyword>
<reference evidence="6 7" key="1">
    <citation type="journal article" date="2017" name="Genome Biol. Evol.">
        <title>Phytophthora megakarya and P. palmivora, closely related causal agents of cacao black pod rot, underwent increases in genome sizes and gene numbers by different mechanisms.</title>
        <authorList>
            <person name="Ali S.S."/>
            <person name="Shao J."/>
            <person name="Lary D.J."/>
            <person name="Kronmiller B."/>
            <person name="Shen D."/>
            <person name="Strem M.D."/>
            <person name="Amoako-Attah I."/>
            <person name="Akrofi A.Y."/>
            <person name="Begoude B.A."/>
            <person name="Ten Hoopen G.M."/>
            <person name="Coulibaly K."/>
            <person name="Kebe B.I."/>
            <person name="Melnick R.L."/>
            <person name="Guiltinan M.J."/>
            <person name="Tyler B.M."/>
            <person name="Meinhardt L.W."/>
            <person name="Bailey B.A."/>
        </authorList>
    </citation>
    <scope>NUCLEOTIDE SEQUENCE [LARGE SCALE GENOMIC DNA]</scope>
    <source>
        <strain evidence="7">sbr112.9</strain>
    </source>
</reference>
<evidence type="ECO:0000313" key="6">
    <source>
        <dbReference type="EMBL" id="POM73191.1"/>
    </source>
</evidence>
<accession>A0A2P4Y5V7</accession>
<dbReference type="Pfam" id="PF16810">
    <property type="entry name" value="RXLR"/>
    <property type="match status" value="1"/>
</dbReference>
<dbReference type="AlphaFoldDB" id="A0A2P4Y5V7"/>
<protein>
    <recommendedName>
        <fullName evidence="5">RxLR effector protein</fullName>
    </recommendedName>
</protein>
<comment type="caution">
    <text evidence="6">The sequence shown here is derived from an EMBL/GenBank/DDBJ whole genome shotgun (WGS) entry which is preliminary data.</text>
</comment>
<comment type="similarity">
    <text evidence="2 5">Belongs to the RxLR effector family.</text>
</comment>
<proteinExistence type="inferred from homology"/>
<keyword evidence="4 5" id="KW-0732">Signal</keyword>
<organism evidence="6 7">
    <name type="scientific">Phytophthora palmivora</name>
    <dbReference type="NCBI Taxonomy" id="4796"/>
    <lineage>
        <taxon>Eukaryota</taxon>
        <taxon>Sar</taxon>
        <taxon>Stramenopiles</taxon>
        <taxon>Oomycota</taxon>
        <taxon>Peronosporomycetes</taxon>
        <taxon>Peronosporales</taxon>
        <taxon>Peronosporaceae</taxon>
        <taxon>Phytophthora</taxon>
    </lineage>
</organism>
<comment type="subcellular location">
    <subcellularLocation>
        <location evidence="1 5">Secreted</location>
    </subcellularLocation>
</comment>
<feature type="chain" id="PRO_5044965719" description="RxLR effector protein" evidence="5">
    <location>
        <begin position="23"/>
        <end position="159"/>
    </location>
</feature>
<feature type="signal peptide" evidence="5">
    <location>
        <begin position="1"/>
        <end position="22"/>
    </location>
</feature>
<evidence type="ECO:0000256" key="5">
    <source>
        <dbReference type="RuleBase" id="RU367124"/>
    </source>
</evidence>
<dbReference type="InterPro" id="IPR031825">
    <property type="entry name" value="RXLR"/>
</dbReference>
<evidence type="ECO:0000256" key="4">
    <source>
        <dbReference type="ARBA" id="ARBA00022729"/>
    </source>
</evidence>
<evidence type="ECO:0000256" key="2">
    <source>
        <dbReference type="ARBA" id="ARBA00010400"/>
    </source>
</evidence>
<dbReference type="Proteomes" id="UP000237271">
    <property type="component" value="Unassembled WGS sequence"/>
</dbReference>
<evidence type="ECO:0000256" key="3">
    <source>
        <dbReference type="ARBA" id="ARBA00022525"/>
    </source>
</evidence>
<name>A0A2P4Y5V7_9STRA</name>
<comment type="function">
    <text evidence="5">Effector that suppresses plant defense responses during pathogen infection.</text>
</comment>
<evidence type="ECO:0000256" key="1">
    <source>
        <dbReference type="ARBA" id="ARBA00004613"/>
    </source>
</evidence>
<dbReference type="EMBL" id="NCKW01005243">
    <property type="protein sequence ID" value="POM73191.1"/>
    <property type="molecule type" value="Genomic_DNA"/>
</dbReference>
<sequence length="159" mass="17285">MRLAKILLAAIMTLSVHQVSVAASVGSDVTLTGVMSLGFLHLVGADQSVSDQFRFVRGNNIAEGGKEERGFAKDLVSKMLRTESFSSLEKVNDLVTLKTISAEVDEHLKSVFKFADEKKMNPSALATQLKTIHGADDAITKKAVDMYTSYLKSLGKYVD</sequence>
<gene>
    <name evidence="6" type="ORF">PHPALM_9982</name>
</gene>
<dbReference type="OrthoDB" id="98235at2759"/>
<comment type="domain">
    <text evidence="5">The RxLR-dEER motif acts to carry the protein into the host cell cytoplasm through binding to cell surface phosphatidylinositol-3-phosphate.</text>
</comment>